<dbReference type="PANTHER" id="PTHR12905">
    <property type="entry name" value="METALLOPHOSPHOESTERASE"/>
    <property type="match status" value="1"/>
</dbReference>
<dbReference type="EMBL" id="KQ030514">
    <property type="protein sequence ID" value="KJZ75889.1"/>
    <property type="molecule type" value="Genomic_DNA"/>
</dbReference>
<feature type="region of interest" description="Disordered" evidence="1">
    <location>
        <begin position="364"/>
        <end position="390"/>
    </location>
</feature>
<protein>
    <recommendedName>
        <fullName evidence="2">Calcineurin-like phosphoesterase domain-containing protein</fullName>
    </recommendedName>
</protein>
<evidence type="ECO:0000313" key="3">
    <source>
        <dbReference type="EMBL" id="KJZ75889.1"/>
    </source>
</evidence>
<feature type="compositionally biased region" description="Polar residues" evidence="1">
    <location>
        <begin position="368"/>
        <end position="377"/>
    </location>
</feature>
<keyword evidence="4" id="KW-1185">Reference proteome</keyword>
<dbReference type="OrthoDB" id="630188at2759"/>
<accession>A0A0F8A5T5</accession>
<dbReference type="InterPro" id="IPR004843">
    <property type="entry name" value="Calcineurin-like_PHP"/>
</dbReference>
<evidence type="ECO:0000259" key="2">
    <source>
        <dbReference type="Pfam" id="PF00149"/>
    </source>
</evidence>
<reference evidence="3 4" key="1">
    <citation type="journal article" date="2014" name="Genome Biol. Evol.">
        <title>Comparative genomics and transcriptomics analyses reveal divergent lifestyle features of nematode endoparasitic fungus Hirsutella minnesotensis.</title>
        <authorList>
            <person name="Lai Y."/>
            <person name="Liu K."/>
            <person name="Zhang X."/>
            <person name="Zhang X."/>
            <person name="Li K."/>
            <person name="Wang N."/>
            <person name="Shu C."/>
            <person name="Wu Y."/>
            <person name="Wang C."/>
            <person name="Bushley K.E."/>
            <person name="Xiang M."/>
            <person name="Liu X."/>
        </authorList>
    </citation>
    <scope>NUCLEOTIDE SEQUENCE [LARGE SCALE GENOMIC DNA]</scope>
    <source>
        <strain evidence="3 4">3608</strain>
    </source>
</reference>
<sequence length="390" mass="43987">MPASSFPTPIFPVQTRLLILSDTLGYAPMTAAEAKAAESAVINGLDARALRNPSRFPDVQNLPIGYREPLPEADVVIHCGDMSCDGKIEDYRRTFEVLQKTKAPLTLVIAGHRDRPLDPASRKQYERENPQMLLEVDAMIEQAKALKIFFLAEGTHEFRLTNGARLVVYANPYSYTYRTQTRAHRDWGAFQHDGQHAHSNPSSVDIVMTHCPPYGVLDNINRSQRLGCHALFHAIAAARPRIHCFGHVPQGWGALLAKWHPREHTSQTEPHCTDFGSFLKETLNQLALMRTPYDELPRYHGKRKRRICEMRDEQYVYIDVTKPRRFVPKEHTLFVNASISDSKNKPHQRPFVIDILLDPAPALPGCESQLSASSDPEQSGEEEVGTEVGH</sequence>
<evidence type="ECO:0000256" key="1">
    <source>
        <dbReference type="SAM" id="MobiDB-lite"/>
    </source>
</evidence>
<feature type="compositionally biased region" description="Acidic residues" evidence="1">
    <location>
        <begin position="378"/>
        <end position="390"/>
    </location>
</feature>
<evidence type="ECO:0000313" key="4">
    <source>
        <dbReference type="Proteomes" id="UP000054481"/>
    </source>
</evidence>
<dbReference type="GO" id="GO:0016787">
    <property type="term" value="F:hydrolase activity"/>
    <property type="evidence" value="ECO:0007669"/>
    <property type="project" value="InterPro"/>
</dbReference>
<dbReference type="InterPro" id="IPR029052">
    <property type="entry name" value="Metallo-depent_PP-like"/>
</dbReference>
<proteinExistence type="predicted"/>
<gene>
    <name evidence="3" type="ORF">HIM_04713</name>
</gene>
<dbReference type="Proteomes" id="UP000054481">
    <property type="component" value="Unassembled WGS sequence"/>
</dbReference>
<name>A0A0F8A5T5_9HYPO</name>
<dbReference type="InterPro" id="IPR051693">
    <property type="entry name" value="UPF0046_metallophosphoest"/>
</dbReference>
<organism evidence="3 4">
    <name type="scientific">Hirsutella minnesotensis 3608</name>
    <dbReference type="NCBI Taxonomy" id="1043627"/>
    <lineage>
        <taxon>Eukaryota</taxon>
        <taxon>Fungi</taxon>
        <taxon>Dikarya</taxon>
        <taxon>Ascomycota</taxon>
        <taxon>Pezizomycotina</taxon>
        <taxon>Sordariomycetes</taxon>
        <taxon>Hypocreomycetidae</taxon>
        <taxon>Hypocreales</taxon>
        <taxon>Ophiocordycipitaceae</taxon>
        <taxon>Hirsutella</taxon>
    </lineage>
</organism>
<dbReference type="PANTHER" id="PTHR12905:SF0">
    <property type="entry name" value="CALCINEURIN-LIKE PHOSPHOESTERASE DOMAIN-CONTAINING PROTEIN"/>
    <property type="match status" value="1"/>
</dbReference>
<dbReference type="SUPFAM" id="SSF56300">
    <property type="entry name" value="Metallo-dependent phosphatases"/>
    <property type="match status" value="1"/>
</dbReference>
<dbReference type="AlphaFoldDB" id="A0A0F8A5T5"/>
<dbReference type="Pfam" id="PF00149">
    <property type="entry name" value="Metallophos"/>
    <property type="match status" value="1"/>
</dbReference>
<dbReference type="Gene3D" id="3.60.21.10">
    <property type="match status" value="1"/>
</dbReference>
<feature type="domain" description="Calcineurin-like phosphoesterase" evidence="2">
    <location>
        <begin position="69"/>
        <end position="249"/>
    </location>
</feature>